<dbReference type="EMBL" id="KZ348125">
    <property type="protein sequence ID" value="PIO66640.1"/>
    <property type="molecule type" value="Genomic_DNA"/>
</dbReference>
<keyword evidence="2" id="KW-1185">Reference proteome</keyword>
<proteinExistence type="predicted"/>
<accession>A0A2G9UAW0</accession>
<organism evidence="1 2">
    <name type="scientific">Teladorsagia circumcincta</name>
    <name type="common">Brown stomach worm</name>
    <name type="synonym">Ostertagia circumcincta</name>
    <dbReference type="NCBI Taxonomy" id="45464"/>
    <lineage>
        <taxon>Eukaryota</taxon>
        <taxon>Metazoa</taxon>
        <taxon>Ecdysozoa</taxon>
        <taxon>Nematoda</taxon>
        <taxon>Chromadorea</taxon>
        <taxon>Rhabditida</taxon>
        <taxon>Rhabditina</taxon>
        <taxon>Rhabditomorpha</taxon>
        <taxon>Strongyloidea</taxon>
        <taxon>Trichostrongylidae</taxon>
        <taxon>Teladorsagia</taxon>
    </lineage>
</organism>
<sequence length="84" mass="9450">MKEGRVYDSSERDTSNKHNDVVKSVYETASMACCVILKDGPENETEKIEKKEEITRAVSICLQGSLQGGDCENVHQKLLRVTYL</sequence>
<gene>
    <name evidence="1" type="ORF">TELCIR_11640</name>
</gene>
<dbReference type="Proteomes" id="UP000230423">
    <property type="component" value="Unassembled WGS sequence"/>
</dbReference>
<reference evidence="1 2" key="1">
    <citation type="submission" date="2015-09" db="EMBL/GenBank/DDBJ databases">
        <title>Draft genome of the parasitic nematode Teladorsagia circumcincta isolate WARC Sus (inbred).</title>
        <authorList>
            <person name="Mitreva M."/>
        </authorList>
    </citation>
    <scope>NUCLEOTIDE SEQUENCE [LARGE SCALE GENOMIC DNA]</scope>
    <source>
        <strain evidence="1 2">S</strain>
    </source>
</reference>
<evidence type="ECO:0000313" key="1">
    <source>
        <dbReference type="EMBL" id="PIO66640.1"/>
    </source>
</evidence>
<protein>
    <submittedName>
        <fullName evidence="1">Uncharacterized protein</fullName>
    </submittedName>
</protein>
<evidence type="ECO:0000313" key="2">
    <source>
        <dbReference type="Proteomes" id="UP000230423"/>
    </source>
</evidence>
<dbReference type="AlphaFoldDB" id="A0A2G9UAW0"/>
<name>A0A2G9UAW0_TELCI</name>